<proteinExistence type="predicted"/>
<sequence length="1497" mass="173803">MLAIEHSNEDIPRSEIIRRISNSARGAGVADAVAQASFNEKKWVWIEDKNEGYVAGYITKEMGEQVEVHLNDGSVRFNNDLRFAVAIPMILLNLMIIQIRIVGLSETEKMNPPKFDKVEDMADLTHLNEASTYSGLFLVAVNPYQKFPIYTDEIIRSYKNRRRREMPPHIYAVADAAYRNILLERESGAGKTENTKKVIQYIAAIASDSSGTKKLGKLEQQILQANPILEAFGNAQTIRNNNSSRFGKFIRIEFNSAGQIAGANIERYLLEKSRVTYQTSSERNFHIFYQLLKGASPQIRGKLLLDGQVSDYKFTKHSRKDIDGVDDAIEFQGLVDAMNIVGISQEEQMNFFRTVAIVLHLGNIDVTSNRDDQAQILETSVVEKVCHLLEIPMADFIKGILRPQVKAGREWITQARTREQVLYSIEALAKSLYERSFGALVDRINRAVDRPSNKANFIGVLDIAGFEIFETNSFEQLCINYTNEKLQQFFNHHMFVLEQEEYRQENIEWKFIDFGLDLQPTIDLIDKVNPVGILSCLDEECVMPKATDKTFVEKLHSLWKDKSSKYQVPRFHQGFILQHYAAKVEYRTEGWLNKNKDPLNENVAHLLAYSSDKYISSIFSDYLGDFVDDGKKNRVKRGAFRTVGRRHKEQLHSLMQQLYATHPHFVRCIVPNNEKKSGKIDVPLVLDQLRCNGVLEGIRICRAGFPNRLGFIEFRQRYEILTPGIIPEGFMDGREAAQRLLEAFKLESTQYRIGLSKVFFRAGVLAELEEIRDAKLSLVFSKFQAHCRSWLGRKDHKKLEGKLQAVLVIQRNVRFYNNLRADPWWKLFSKVRPMLNSVRFEEQLRIRDNRIRELEEKLLKETEERTNFELANAKLEAEKIALEELLHNERSLTLDKEELLKQTRQREMNLEEEVRDLLEELDELEGQCEQLLRSKKTLEIQMQELGLLNAPAQLLAQKEAEERQKDIIQLERANKLLQAELEEIRGKFDEEAREKQREAANRRKVAAELQDCQLKYEAETIKSAELAESLDIHKAKLDVISIKLDAAELSRLKVEKTEGLLRLQITELEQSLVEISNDKKIAQDKARYLEEQLAELEAKMEDDAVEIADFGSLRSRLQDEFDEERERYKKDIEEIQFSLDQTRKKYQLELIKLTDEIEMERANISRLREENKSLQTENEEILAKFEENHSLNQWRREKERYESQIAELTQLYSDALASHDELQSQVNVLLPEMRNLRTALEDAESQKMLLEKLKRNLEERLEDIGEQYNDASQNKNAAERNITALDKEVVSLRQLVEEQQEMASIFAEKLRKAELAALDAQTELTKEREESQDLMKSKIVLEKQVNELNVRIVDLEAKLMTSPRGIKRLESRLEELTVQLDNETREKNETIRMSRKSDRTIRELQYQLAERDKAKARYETEISKYEQKVAKMRETIEELQNSESALQLSKRRAERETNEAKERSLRLEKEIERMKLRLDRSNSIASAYSSASSNYSN</sequence>
<comment type="caution">
    <text evidence="1">The sequence shown here is derived from an EMBL/GenBank/DDBJ whole genome shotgun (WGS) entry which is preliminary data.</text>
</comment>
<evidence type="ECO:0000313" key="2">
    <source>
        <dbReference type="Proteomes" id="UP000789525"/>
    </source>
</evidence>
<organism evidence="1 2">
    <name type="scientific">Acaulospora colombiana</name>
    <dbReference type="NCBI Taxonomy" id="27376"/>
    <lineage>
        <taxon>Eukaryota</taxon>
        <taxon>Fungi</taxon>
        <taxon>Fungi incertae sedis</taxon>
        <taxon>Mucoromycota</taxon>
        <taxon>Glomeromycotina</taxon>
        <taxon>Glomeromycetes</taxon>
        <taxon>Diversisporales</taxon>
        <taxon>Acaulosporaceae</taxon>
        <taxon>Acaulospora</taxon>
    </lineage>
</organism>
<dbReference type="EMBL" id="CAJVPT010003539">
    <property type="protein sequence ID" value="CAG8497152.1"/>
    <property type="molecule type" value="Genomic_DNA"/>
</dbReference>
<accession>A0ACA9KWA0</accession>
<reference evidence="1" key="1">
    <citation type="submission" date="2021-06" db="EMBL/GenBank/DDBJ databases">
        <authorList>
            <person name="Kallberg Y."/>
            <person name="Tangrot J."/>
            <person name="Rosling A."/>
        </authorList>
    </citation>
    <scope>NUCLEOTIDE SEQUENCE</scope>
    <source>
        <strain evidence="1">CL356</strain>
    </source>
</reference>
<dbReference type="Proteomes" id="UP000789525">
    <property type="component" value="Unassembled WGS sequence"/>
</dbReference>
<evidence type="ECO:0000313" key="1">
    <source>
        <dbReference type="EMBL" id="CAG8497152.1"/>
    </source>
</evidence>
<keyword evidence="2" id="KW-1185">Reference proteome</keyword>
<gene>
    <name evidence="1" type="ORF">ACOLOM_LOCUS2634</name>
</gene>
<name>A0ACA9KWA0_9GLOM</name>
<protein>
    <submittedName>
        <fullName evidence="1">329_t:CDS:1</fullName>
    </submittedName>
</protein>